<sequence length="111" mass="11977">MVYKKEGASAIAPDAGPCPSQEGGTSGWGGEPRLHHEEEEEEEEEGGGRRRRKRGEHPGGPRCPVPPCSSGPSGGPGRMPRALPRRRRPREDVATLSVMPPWTFAGSGRRQ</sequence>
<evidence type="ECO:0000313" key="2">
    <source>
        <dbReference type="EMBL" id="CAK0818245.1"/>
    </source>
</evidence>
<evidence type="ECO:0000256" key="1">
    <source>
        <dbReference type="SAM" id="MobiDB-lite"/>
    </source>
</evidence>
<gene>
    <name evidence="2" type="ORF">PCOR1329_LOCUS20590</name>
</gene>
<dbReference type="Proteomes" id="UP001189429">
    <property type="component" value="Unassembled WGS sequence"/>
</dbReference>
<organism evidence="2 3">
    <name type="scientific">Prorocentrum cordatum</name>
    <dbReference type="NCBI Taxonomy" id="2364126"/>
    <lineage>
        <taxon>Eukaryota</taxon>
        <taxon>Sar</taxon>
        <taxon>Alveolata</taxon>
        <taxon>Dinophyceae</taxon>
        <taxon>Prorocentrales</taxon>
        <taxon>Prorocentraceae</taxon>
        <taxon>Prorocentrum</taxon>
    </lineage>
</organism>
<evidence type="ECO:0000313" key="3">
    <source>
        <dbReference type="Proteomes" id="UP001189429"/>
    </source>
</evidence>
<comment type="caution">
    <text evidence="2">The sequence shown here is derived from an EMBL/GenBank/DDBJ whole genome shotgun (WGS) entry which is preliminary data.</text>
</comment>
<reference evidence="2" key="1">
    <citation type="submission" date="2023-10" db="EMBL/GenBank/DDBJ databases">
        <authorList>
            <person name="Chen Y."/>
            <person name="Shah S."/>
            <person name="Dougan E. K."/>
            <person name="Thang M."/>
            <person name="Chan C."/>
        </authorList>
    </citation>
    <scope>NUCLEOTIDE SEQUENCE [LARGE SCALE GENOMIC DNA]</scope>
</reference>
<keyword evidence="3" id="KW-1185">Reference proteome</keyword>
<proteinExistence type="predicted"/>
<name>A0ABN9RJ67_9DINO</name>
<dbReference type="EMBL" id="CAUYUJ010006670">
    <property type="protein sequence ID" value="CAK0818245.1"/>
    <property type="molecule type" value="Genomic_DNA"/>
</dbReference>
<feature type="region of interest" description="Disordered" evidence="1">
    <location>
        <begin position="1"/>
        <end position="111"/>
    </location>
</feature>
<accession>A0ABN9RJ67</accession>
<protein>
    <submittedName>
        <fullName evidence="2">Uncharacterized protein</fullName>
    </submittedName>
</protein>